<comment type="similarity">
    <text evidence="6">Belongs to the LptE lipoprotein family.</text>
</comment>
<dbReference type="GO" id="GO:0043165">
    <property type="term" value="P:Gram-negative-bacterium-type cell outer membrane assembly"/>
    <property type="evidence" value="ECO:0007669"/>
    <property type="project" value="UniProtKB-UniRule"/>
</dbReference>
<dbReference type="Gene3D" id="3.30.160.150">
    <property type="entry name" value="Lipoprotein like domain"/>
    <property type="match status" value="1"/>
</dbReference>
<reference evidence="7 8" key="1">
    <citation type="submission" date="2019-03" db="EMBL/GenBank/DDBJ databases">
        <title>Genomic Encyclopedia of Type Strains, Phase IV (KMG-IV): sequencing the most valuable type-strain genomes for metagenomic binning, comparative biology and taxonomic classification.</title>
        <authorList>
            <person name="Goeker M."/>
        </authorList>
    </citation>
    <scope>NUCLEOTIDE SEQUENCE [LARGE SCALE GENOMIC DNA]</scope>
    <source>
        <strain evidence="7 8">DSM 103923</strain>
    </source>
</reference>
<dbReference type="GO" id="GO:0009279">
    <property type="term" value="C:cell outer membrane"/>
    <property type="evidence" value="ECO:0007669"/>
    <property type="project" value="UniProtKB-SubCell"/>
</dbReference>
<dbReference type="PROSITE" id="PS51257">
    <property type="entry name" value="PROKAR_LIPOPROTEIN"/>
    <property type="match status" value="1"/>
</dbReference>
<keyword evidence="5 6" id="KW-0449">Lipoprotein</keyword>
<dbReference type="PANTHER" id="PTHR38098:SF1">
    <property type="entry name" value="LPS-ASSEMBLY LIPOPROTEIN LPTE"/>
    <property type="match status" value="1"/>
</dbReference>
<evidence type="ECO:0000256" key="2">
    <source>
        <dbReference type="ARBA" id="ARBA00023136"/>
    </source>
</evidence>
<comment type="subunit">
    <text evidence="6">Component of the lipopolysaccharide transport and assembly complex. Interacts with LptD.</text>
</comment>
<accession>A0A4R3K0J5</accession>
<gene>
    <name evidence="6" type="primary">lptE</name>
    <name evidence="7" type="ORF">EDC61_10233</name>
</gene>
<dbReference type="Proteomes" id="UP000295135">
    <property type="component" value="Unassembled WGS sequence"/>
</dbReference>
<comment type="caution">
    <text evidence="7">The sequence shown here is derived from an EMBL/GenBank/DDBJ whole genome shotgun (WGS) entry which is preliminary data.</text>
</comment>
<keyword evidence="3 6" id="KW-0564">Palmitate</keyword>
<evidence type="ECO:0000256" key="1">
    <source>
        <dbReference type="ARBA" id="ARBA00022729"/>
    </source>
</evidence>
<evidence type="ECO:0000256" key="3">
    <source>
        <dbReference type="ARBA" id="ARBA00023139"/>
    </source>
</evidence>
<dbReference type="RefSeq" id="WP_165919087.1">
    <property type="nucleotide sequence ID" value="NZ_AP018721.1"/>
</dbReference>
<organism evidence="7 8">
    <name type="scientific">Sulfuritortus calidifontis</name>
    <dbReference type="NCBI Taxonomy" id="1914471"/>
    <lineage>
        <taxon>Bacteria</taxon>
        <taxon>Pseudomonadati</taxon>
        <taxon>Pseudomonadota</taxon>
        <taxon>Betaproteobacteria</taxon>
        <taxon>Nitrosomonadales</taxon>
        <taxon>Thiobacillaceae</taxon>
        <taxon>Sulfuritortus</taxon>
    </lineage>
</organism>
<evidence type="ECO:0000256" key="5">
    <source>
        <dbReference type="ARBA" id="ARBA00023288"/>
    </source>
</evidence>
<keyword evidence="4 6" id="KW-0998">Cell outer membrane</keyword>
<name>A0A4R3K0J5_9PROT</name>
<dbReference type="EMBL" id="SLZY01000002">
    <property type="protein sequence ID" value="TCS73265.1"/>
    <property type="molecule type" value="Genomic_DNA"/>
</dbReference>
<evidence type="ECO:0000256" key="6">
    <source>
        <dbReference type="HAMAP-Rule" id="MF_01186"/>
    </source>
</evidence>
<dbReference type="PANTHER" id="PTHR38098">
    <property type="entry name" value="LPS-ASSEMBLY LIPOPROTEIN LPTE"/>
    <property type="match status" value="1"/>
</dbReference>
<sequence length="167" mass="18352">MRLNTLLSFILAAVLLAGCGFKLRGQVELPFASAYIDAPSNSLTEQLKRSLRASNKTLATKREEAEVTIKLTNPTRGKSILSLSGAGRVAEYRLEYKVTLSALDAEGNELLPESEIMMVRDFTYSDAQILAKENEEGTLFQNMEQDALRTILIRLRFAKAGGVAKAP</sequence>
<comment type="subcellular location">
    <subcellularLocation>
        <location evidence="6">Cell outer membrane</location>
        <topology evidence="6">Lipid-anchor</topology>
    </subcellularLocation>
</comment>
<evidence type="ECO:0000313" key="8">
    <source>
        <dbReference type="Proteomes" id="UP000295135"/>
    </source>
</evidence>
<keyword evidence="2 6" id="KW-0472">Membrane</keyword>
<keyword evidence="8" id="KW-1185">Reference proteome</keyword>
<dbReference type="AlphaFoldDB" id="A0A4R3K0J5"/>
<keyword evidence="1 6" id="KW-0732">Signal</keyword>
<dbReference type="HAMAP" id="MF_01186">
    <property type="entry name" value="LPS_assembly_LptE"/>
    <property type="match status" value="1"/>
</dbReference>
<comment type="function">
    <text evidence="6">Together with LptD, is involved in the assembly of lipopolysaccharide (LPS) at the surface of the outer membrane. Required for the proper assembly of LptD. Binds LPS and may serve as the LPS recognition site at the outer membrane.</text>
</comment>
<proteinExistence type="inferred from homology"/>
<dbReference type="GO" id="GO:0015920">
    <property type="term" value="P:lipopolysaccharide transport"/>
    <property type="evidence" value="ECO:0007669"/>
    <property type="project" value="TreeGrafter"/>
</dbReference>
<evidence type="ECO:0000313" key="7">
    <source>
        <dbReference type="EMBL" id="TCS73265.1"/>
    </source>
</evidence>
<dbReference type="Pfam" id="PF04390">
    <property type="entry name" value="LptE"/>
    <property type="match status" value="1"/>
</dbReference>
<protein>
    <recommendedName>
        <fullName evidence="6">LPS-assembly lipoprotein LptE</fullName>
    </recommendedName>
</protein>
<dbReference type="GO" id="GO:0001530">
    <property type="term" value="F:lipopolysaccharide binding"/>
    <property type="evidence" value="ECO:0007669"/>
    <property type="project" value="TreeGrafter"/>
</dbReference>
<evidence type="ECO:0000256" key="4">
    <source>
        <dbReference type="ARBA" id="ARBA00023237"/>
    </source>
</evidence>
<dbReference type="GO" id="GO:1990351">
    <property type="term" value="C:transporter complex"/>
    <property type="evidence" value="ECO:0007669"/>
    <property type="project" value="TreeGrafter"/>
</dbReference>
<dbReference type="InterPro" id="IPR007485">
    <property type="entry name" value="LPS_assembly_LptE"/>
</dbReference>